<sequence>MKEILNITTNFTIVPSYAVLDDEGTFLDFDEDNTYFRNDLITKEHGEDFLIEILKMILTSKDIIEKRTIKIDNLIKEVADDFLINLNLWEKFGYARIYVNIGPEKAGFIDLINFQNLSNDGFEEIIKTLSEDERIKEISKYYLLKNGFINN</sequence>
<gene>
    <name evidence="1" type="ORF">SAMN04488588_1751</name>
</gene>
<protein>
    <submittedName>
        <fullName evidence="1">Uncharacterized protein</fullName>
    </submittedName>
</protein>
<dbReference type="AlphaFoldDB" id="A0A1G6P868"/>
<reference evidence="1 2" key="1">
    <citation type="submission" date="2016-10" db="EMBL/GenBank/DDBJ databases">
        <authorList>
            <person name="de Groot N.N."/>
        </authorList>
    </citation>
    <scope>NUCLEOTIDE SEQUENCE [LARGE SCALE GENOMIC DNA]</scope>
    <source>
        <strain evidence="1 2">WG14</strain>
    </source>
</reference>
<dbReference type="RefSeq" id="WP_091404908.1">
    <property type="nucleotide sequence ID" value="NZ_FMYV01000007.1"/>
</dbReference>
<dbReference type="EMBL" id="FMYV01000007">
    <property type="protein sequence ID" value="SDC76171.1"/>
    <property type="molecule type" value="Genomic_DNA"/>
</dbReference>
<dbReference type="Proteomes" id="UP000199322">
    <property type="component" value="Unassembled WGS sequence"/>
</dbReference>
<evidence type="ECO:0000313" key="2">
    <source>
        <dbReference type="Proteomes" id="UP000199322"/>
    </source>
</evidence>
<name>A0A1G6P868_9BACT</name>
<evidence type="ECO:0000313" key="1">
    <source>
        <dbReference type="EMBL" id="SDC76171.1"/>
    </source>
</evidence>
<organism evidence="1 2">
    <name type="scientific">Geotoga petraea</name>
    <dbReference type="NCBI Taxonomy" id="28234"/>
    <lineage>
        <taxon>Bacteria</taxon>
        <taxon>Thermotogati</taxon>
        <taxon>Thermotogota</taxon>
        <taxon>Thermotogae</taxon>
        <taxon>Petrotogales</taxon>
        <taxon>Petrotogaceae</taxon>
        <taxon>Geotoga</taxon>
    </lineage>
</organism>
<accession>A0A1G6P868</accession>
<proteinExistence type="predicted"/>
<keyword evidence="2" id="KW-1185">Reference proteome</keyword>